<dbReference type="Gene3D" id="3.40.50.150">
    <property type="entry name" value="Vaccinia Virus protein VP39"/>
    <property type="match status" value="1"/>
</dbReference>
<reference evidence="2" key="2">
    <citation type="journal article" date="2023" name="ISME Commun">
        <title>Characterization of a bloom-associated alphaproteobacterial lineage, 'Candidatus Phycosocius': insights into freshwater algal-bacterial interactions.</title>
        <authorList>
            <person name="Tanabe Y."/>
            <person name="Yamaguchi H."/>
            <person name="Yoshida M."/>
            <person name="Kai A."/>
            <person name="Okazaki Y."/>
        </authorList>
    </citation>
    <scope>NUCLEOTIDE SEQUENCE</scope>
    <source>
        <strain evidence="2">BOTRYCO-1</strain>
    </source>
</reference>
<protein>
    <submittedName>
        <fullName evidence="2">Methyltransferase</fullName>
    </submittedName>
</protein>
<gene>
    <name evidence="2" type="ORF">PsB1_0608</name>
</gene>
<dbReference type="CDD" id="cd02440">
    <property type="entry name" value="AdoMet_MTases"/>
    <property type="match status" value="1"/>
</dbReference>
<keyword evidence="2" id="KW-0489">Methyltransferase</keyword>
<dbReference type="SUPFAM" id="SSF53335">
    <property type="entry name" value="S-adenosyl-L-methionine-dependent methyltransferases"/>
    <property type="match status" value="1"/>
</dbReference>
<sequence length="212" mass="24257">MQNKKISLLDEVATYYAEKLAEHGDTPRGVDWNGEESQTVRFAQLCKIIDPKTPNFSLNDLGCGYGALLDYLRDKHANCKYLGVDVSQEMIKVAEQRHATADQARFITAAEPDEVADYGLASGIFNVRLGRSDAEWFDYLQATLDVLDRTSSLGFAFNCLTSYSDEDKKRDYLYYADPCHLFDLCKRRYSRQVALFHDYGLYEFTILVRKLP</sequence>
<keyword evidence="2" id="KW-0808">Transferase</keyword>
<evidence type="ECO:0000259" key="1">
    <source>
        <dbReference type="Pfam" id="PF08242"/>
    </source>
</evidence>
<comment type="caution">
    <text evidence="2">The sequence shown here is derived from an EMBL/GenBank/DDBJ whole genome shotgun (WGS) entry which is preliminary data.</text>
</comment>
<dbReference type="Proteomes" id="UP001161064">
    <property type="component" value="Unassembled WGS sequence"/>
</dbReference>
<evidence type="ECO:0000313" key="2">
    <source>
        <dbReference type="EMBL" id="GIU66454.1"/>
    </source>
</evidence>
<evidence type="ECO:0000313" key="3">
    <source>
        <dbReference type="Proteomes" id="UP001161064"/>
    </source>
</evidence>
<dbReference type="RefSeq" id="WP_284358985.1">
    <property type="nucleotide sequence ID" value="NZ_BPFZ01000002.1"/>
</dbReference>
<dbReference type="EMBL" id="BPFZ01000002">
    <property type="protein sequence ID" value="GIU66454.1"/>
    <property type="molecule type" value="Genomic_DNA"/>
</dbReference>
<name>A0ABQ4PTY7_9PROT</name>
<dbReference type="GO" id="GO:0032259">
    <property type="term" value="P:methylation"/>
    <property type="evidence" value="ECO:0007669"/>
    <property type="project" value="UniProtKB-KW"/>
</dbReference>
<organism evidence="2 3">
    <name type="scientific">Candidatus Phycosocius spiralis</name>
    <dbReference type="NCBI Taxonomy" id="2815099"/>
    <lineage>
        <taxon>Bacteria</taxon>
        <taxon>Pseudomonadati</taxon>
        <taxon>Pseudomonadota</taxon>
        <taxon>Alphaproteobacteria</taxon>
        <taxon>Caulobacterales</taxon>
        <taxon>Caulobacterales incertae sedis</taxon>
        <taxon>Candidatus Phycosocius</taxon>
    </lineage>
</organism>
<accession>A0ABQ4PTY7</accession>
<feature type="domain" description="Methyltransferase type 12" evidence="1">
    <location>
        <begin position="60"/>
        <end position="113"/>
    </location>
</feature>
<dbReference type="InterPro" id="IPR029063">
    <property type="entry name" value="SAM-dependent_MTases_sf"/>
</dbReference>
<keyword evidence="3" id="KW-1185">Reference proteome</keyword>
<proteinExistence type="predicted"/>
<dbReference type="Pfam" id="PF08242">
    <property type="entry name" value="Methyltransf_12"/>
    <property type="match status" value="1"/>
</dbReference>
<dbReference type="GO" id="GO:0008168">
    <property type="term" value="F:methyltransferase activity"/>
    <property type="evidence" value="ECO:0007669"/>
    <property type="project" value="UniProtKB-KW"/>
</dbReference>
<reference evidence="2" key="1">
    <citation type="submission" date="2021-05" db="EMBL/GenBank/DDBJ databases">
        <authorList>
            <person name="Tanabe Y."/>
        </authorList>
    </citation>
    <scope>NUCLEOTIDE SEQUENCE</scope>
    <source>
        <strain evidence="2">BOTRYCO-1</strain>
    </source>
</reference>
<dbReference type="InterPro" id="IPR013217">
    <property type="entry name" value="Methyltransf_12"/>
</dbReference>